<keyword evidence="1" id="KW-0472">Membrane</keyword>
<dbReference type="InterPro" id="IPR036259">
    <property type="entry name" value="MFS_trans_sf"/>
</dbReference>
<evidence type="ECO:0000313" key="4">
    <source>
        <dbReference type="Proteomes" id="UP001430377"/>
    </source>
</evidence>
<dbReference type="PANTHER" id="PTHR11360">
    <property type="entry name" value="MONOCARBOXYLATE TRANSPORTER"/>
    <property type="match status" value="1"/>
</dbReference>
<evidence type="ECO:0000313" key="3">
    <source>
        <dbReference type="EMBL" id="MBX0321888.1"/>
    </source>
</evidence>
<feature type="transmembrane region" description="Helical" evidence="1">
    <location>
        <begin position="256"/>
        <end position="274"/>
    </location>
</feature>
<dbReference type="InterPro" id="IPR011701">
    <property type="entry name" value="MFS"/>
</dbReference>
<dbReference type="AlphaFoldDB" id="A0AAW4PLH6"/>
<dbReference type="GO" id="GO:0022857">
    <property type="term" value="F:transmembrane transporter activity"/>
    <property type="evidence" value="ECO:0007669"/>
    <property type="project" value="InterPro"/>
</dbReference>
<keyword evidence="4" id="KW-1185">Reference proteome</keyword>
<protein>
    <submittedName>
        <fullName evidence="3">MFS transporter</fullName>
    </submittedName>
</protein>
<dbReference type="Pfam" id="PF07690">
    <property type="entry name" value="MFS_1"/>
    <property type="match status" value="1"/>
</dbReference>
<keyword evidence="1" id="KW-0812">Transmembrane</keyword>
<feature type="transmembrane region" description="Helical" evidence="1">
    <location>
        <begin position="353"/>
        <end position="370"/>
    </location>
</feature>
<reference evidence="3 4" key="1">
    <citation type="submission" date="2021-06" db="EMBL/GenBank/DDBJ databases">
        <title>Halomicroarcula sp. a new haloarchaeum isolated from saline soil.</title>
        <authorList>
            <person name="Duran-Viseras A."/>
            <person name="Sanchez-Porro C."/>
            <person name="Ventosa A."/>
        </authorList>
    </citation>
    <scope>NUCLEOTIDE SEQUENCE [LARGE SCALE GENOMIC DNA]</scope>
    <source>
        <strain evidence="3 4">F13</strain>
    </source>
</reference>
<dbReference type="Gene3D" id="1.20.1250.20">
    <property type="entry name" value="MFS general substrate transporter like domains"/>
    <property type="match status" value="2"/>
</dbReference>
<feature type="transmembrane region" description="Helical" evidence="1">
    <location>
        <begin position="310"/>
        <end position="332"/>
    </location>
</feature>
<dbReference type="Proteomes" id="UP001430377">
    <property type="component" value="Unassembled WGS sequence"/>
</dbReference>
<comment type="caution">
    <text evidence="3">The sequence shown here is derived from an EMBL/GenBank/DDBJ whole genome shotgun (WGS) entry which is preliminary data.</text>
</comment>
<name>A0AAW4PLH6_9EURY</name>
<dbReference type="PANTHER" id="PTHR11360:SF304">
    <property type="entry name" value="MFS DOMAIN-CONTAINING PROTEIN"/>
    <property type="match status" value="1"/>
</dbReference>
<gene>
    <name evidence="3" type="ORF">EGH21_02465</name>
</gene>
<dbReference type="EMBL" id="RKLR01000001">
    <property type="protein sequence ID" value="MBX0321888.1"/>
    <property type="molecule type" value="Genomic_DNA"/>
</dbReference>
<organism evidence="3 4">
    <name type="scientific">Haloarcula rubra</name>
    <dbReference type="NCBI Taxonomy" id="2487747"/>
    <lineage>
        <taxon>Archaea</taxon>
        <taxon>Methanobacteriati</taxon>
        <taxon>Methanobacteriota</taxon>
        <taxon>Stenosarchaea group</taxon>
        <taxon>Halobacteria</taxon>
        <taxon>Halobacteriales</taxon>
        <taxon>Haloarculaceae</taxon>
        <taxon>Haloarcula</taxon>
    </lineage>
</organism>
<feature type="transmembrane region" description="Helical" evidence="1">
    <location>
        <begin position="218"/>
        <end position="236"/>
    </location>
</feature>
<feature type="transmembrane region" description="Helical" evidence="1">
    <location>
        <begin position="101"/>
        <end position="120"/>
    </location>
</feature>
<keyword evidence="1" id="KW-1133">Transmembrane helix</keyword>
<sequence>MVRDGDARWLLVGVAAAVMGAAGTYQFVWTTVSGAVGARVGASPAQLGTVFTAYVVGQTLVQFPAGSVRDRTGPRPVLLASALLLFVGYTGLALAESYAVAAVTYGVGGLGCGSAYTVAVNTPVKWFDDRRGLATGVVTMAFGGASVVVIPLVGGRIEASYAGTLLTLGAVVGLVGLVAAFVVRDPDGTSANAPATQSEGPDSTTGVGWRTVVRTWQFWVLFGVMTVVNGVGLMLIGQSVGFTTGLGLSEATATTVASVVALADAGGIVVISGLSDRFGGERTVGVSLVLCGGSLGGAVVAGTAGVAPAFVLLVGATAFFRSPAFAVVPSLVGEYYGRARSSENYALVYSSKVPGGVFGGTVAGVMVARLGWVDSFAIGAGLLVVAGVATLTLRPGAHSEKRTETTADG</sequence>
<dbReference type="RefSeq" id="WP_220616887.1">
    <property type="nucleotide sequence ID" value="NZ_RKLR01000001.1"/>
</dbReference>
<evidence type="ECO:0000259" key="2">
    <source>
        <dbReference type="PROSITE" id="PS50850"/>
    </source>
</evidence>
<accession>A0AAW4PLH6</accession>
<feature type="transmembrane region" description="Helical" evidence="1">
    <location>
        <begin position="159"/>
        <end position="183"/>
    </location>
</feature>
<proteinExistence type="predicted"/>
<feature type="domain" description="Major facilitator superfamily (MFS) profile" evidence="2">
    <location>
        <begin position="9"/>
        <end position="398"/>
    </location>
</feature>
<dbReference type="SUPFAM" id="SSF103473">
    <property type="entry name" value="MFS general substrate transporter"/>
    <property type="match status" value="1"/>
</dbReference>
<feature type="transmembrane region" description="Helical" evidence="1">
    <location>
        <begin position="77"/>
        <end position="95"/>
    </location>
</feature>
<dbReference type="PROSITE" id="PS50850">
    <property type="entry name" value="MFS"/>
    <property type="match status" value="1"/>
</dbReference>
<feature type="transmembrane region" description="Helical" evidence="1">
    <location>
        <begin position="7"/>
        <end position="27"/>
    </location>
</feature>
<dbReference type="InterPro" id="IPR050327">
    <property type="entry name" value="Proton-linked_MCT"/>
</dbReference>
<feature type="transmembrane region" description="Helical" evidence="1">
    <location>
        <begin position="286"/>
        <end position="304"/>
    </location>
</feature>
<evidence type="ECO:0000256" key="1">
    <source>
        <dbReference type="SAM" id="Phobius"/>
    </source>
</evidence>
<dbReference type="InterPro" id="IPR020846">
    <property type="entry name" value="MFS_dom"/>
</dbReference>
<feature type="transmembrane region" description="Helical" evidence="1">
    <location>
        <begin position="376"/>
        <end position="393"/>
    </location>
</feature>
<feature type="transmembrane region" description="Helical" evidence="1">
    <location>
        <begin position="132"/>
        <end position="153"/>
    </location>
</feature>